<comment type="caution">
    <text evidence="2">The sequence shown here is derived from an EMBL/GenBank/DDBJ whole genome shotgun (WGS) entry which is preliminary data.</text>
</comment>
<evidence type="ECO:0000313" key="3">
    <source>
        <dbReference type="Proteomes" id="UP001341840"/>
    </source>
</evidence>
<reference evidence="2 3" key="1">
    <citation type="journal article" date="2023" name="Plants (Basel)">
        <title>Bridging the Gap: Combining Genomics and Transcriptomics Approaches to Understand Stylosanthes scabra, an Orphan Legume from the Brazilian Caatinga.</title>
        <authorList>
            <person name="Ferreira-Neto J.R.C."/>
            <person name="da Silva M.D."/>
            <person name="Binneck E."/>
            <person name="de Melo N.F."/>
            <person name="da Silva R.H."/>
            <person name="de Melo A.L.T.M."/>
            <person name="Pandolfi V."/>
            <person name="Bustamante F.O."/>
            <person name="Brasileiro-Vidal A.C."/>
            <person name="Benko-Iseppon A.M."/>
        </authorList>
    </citation>
    <scope>NUCLEOTIDE SEQUENCE [LARGE SCALE GENOMIC DNA]</scope>
    <source>
        <tissue evidence="2">Leaves</tissue>
    </source>
</reference>
<accession>A0ABU6Q7G5</accession>
<protein>
    <recommendedName>
        <fullName evidence="4">DUF4283 domain-containing protein</fullName>
    </recommendedName>
</protein>
<feature type="compositionally biased region" description="Basic and acidic residues" evidence="1">
    <location>
        <begin position="1"/>
        <end position="11"/>
    </location>
</feature>
<evidence type="ECO:0000313" key="2">
    <source>
        <dbReference type="EMBL" id="MED6107789.1"/>
    </source>
</evidence>
<dbReference type="Proteomes" id="UP001341840">
    <property type="component" value="Unassembled WGS sequence"/>
</dbReference>
<keyword evidence="3" id="KW-1185">Reference proteome</keyword>
<proteinExistence type="predicted"/>
<feature type="region of interest" description="Disordered" evidence="1">
    <location>
        <begin position="1"/>
        <end position="46"/>
    </location>
</feature>
<dbReference type="InterPro" id="IPR035979">
    <property type="entry name" value="RBD_domain_sf"/>
</dbReference>
<evidence type="ECO:0000256" key="1">
    <source>
        <dbReference type="SAM" id="MobiDB-lite"/>
    </source>
</evidence>
<organism evidence="2 3">
    <name type="scientific">Stylosanthes scabra</name>
    <dbReference type="NCBI Taxonomy" id="79078"/>
    <lineage>
        <taxon>Eukaryota</taxon>
        <taxon>Viridiplantae</taxon>
        <taxon>Streptophyta</taxon>
        <taxon>Embryophyta</taxon>
        <taxon>Tracheophyta</taxon>
        <taxon>Spermatophyta</taxon>
        <taxon>Magnoliopsida</taxon>
        <taxon>eudicotyledons</taxon>
        <taxon>Gunneridae</taxon>
        <taxon>Pentapetalae</taxon>
        <taxon>rosids</taxon>
        <taxon>fabids</taxon>
        <taxon>Fabales</taxon>
        <taxon>Fabaceae</taxon>
        <taxon>Papilionoideae</taxon>
        <taxon>50 kb inversion clade</taxon>
        <taxon>dalbergioids sensu lato</taxon>
        <taxon>Dalbergieae</taxon>
        <taxon>Pterocarpus clade</taxon>
        <taxon>Stylosanthes</taxon>
    </lineage>
</organism>
<sequence>MREERVKHGEGSGHAGGRNKGESEGGLVSSVGRKSQRARVWRPTGSGRWHNSIETTTIFVDNIPIGVTKRAFQRYGGAIRAVKRLNGVTWNGAKLFVTISKPNRGDVIREGNIPGTKPPKQRWVKVRKTRQNDGTGVGMVTEGKEGAARKKEIRVQWSEEQRHMLNRSLLGVCVKPIEFRKIMNHLLDNWTGEGEIECWDVGPYRCLLTFSSSEILHSAMRDELLLSVFDEVRHHWGIFSTLSRRVWVEVTGIPIGLWHTDTFNKLANLWGKLIQIDD</sequence>
<gene>
    <name evidence="2" type="ORF">PIB30_017492</name>
</gene>
<dbReference type="EMBL" id="JASCZI010000051">
    <property type="protein sequence ID" value="MED6107789.1"/>
    <property type="molecule type" value="Genomic_DNA"/>
</dbReference>
<name>A0ABU6Q7G5_9FABA</name>
<evidence type="ECO:0008006" key="4">
    <source>
        <dbReference type="Google" id="ProtNLM"/>
    </source>
</evidence>
<dbReference type="SUPFAM" id="SSF54928">
    <property type="entry name" value="RNA-binding domain, RBD"/>
    <property type="match status" value="1"/>
</dbReference>